<keyword evidence="3" id="KW-1185">Reference proteome</keyword>
<dbReference type="InterPro" id="IPR052189">
    <property type="entry name" value="L-asp_N-monooxygenase_NS-form"/>
</dbReference>
<comment type="caution">
    <text evidence="2">The sequence shown here is derived from an EMBL/GenBank/DDBJ whole genome shotgun (WGS) entry which is preliminary data.</text>
</comment>
<dbReference type="PRINTS" id="PR00368">
    <property type="entry name" value="FADPNR"/>
</dbReference>
<evidence type="ECO:0000313" key="2">
    <source>
        <dbReference type="EMBL" id="MXO59095.1"/>
    </source>
</evidence>
<dbReference type="InterPro" id="IPR038732">
    <property type="entry name" value="HpyO/CreE_NAD-binding"/>
</dbReference>
<dbReference type="RefSeq" id="WP_159793231.1">
    <property type="nucleotide sequence ID" value="NZ_WTYM01000033.1"/>
</dbReference>
<dbReference type="EMBL" id="WTYM01000033">
    <property type="protein sequence ID" value="MXO59095.1"/>
    <property type="molecule type" value="Genomic_DNA"/>
</dbReference>
<dbReference type="Pfam" id="PF13454">
    <property type="entry name" value="NAD_binding_9"/>
    <property type="match status" value="1"/>
</dbReference>
<dbReference type="InterPro" id="IPR036188">
    <property type="entry name" value="FAD/NAD-bd_sf"/>
</dbReference>
<evidence type="ECO:0000313" key="3">
    <source>
        <dbReference type="Proteomes" id="UP000433652"/>
    </source>
</evidence>
<dbReference type="PANTHER" id="PTHR40254:SF1">
    <property type="entry name" value="BLR0577 PROTEIN"/>
    <property type="match status" value="1"/>
</dbReference>
<dbReference type="Gene3D" id="3.50.50.100">
    <property type="match status" value="1"/>
</dbReference>
<proteinExistence type="predicted"/>
<dbReference type="PANTHER" id="PTHR40254">
    <property type="entry name" value="BLR0577 PROTEIN"/>
    <property type="match status" value="1"/>
</dbReference>
<protein>
    <submittedName>
        <fullName evidence="2">FAD dependent oxidoreductase</fullName>
    </submittedName>
</protein>
<dbReference type="OrthoDB" id="101972at2"/>
<name>A0A6I4ST84_9SPHN</name>
<dbReference type="SUPFAM" id="SSF51905">
    <property type="entry name" value="FAD/NAD(P)-binding domain"/>
    <property type="match status" value="1"/>
</dbReference>
<evidence type="ECO:0000259" key="1">
    <source>
        <dbReference type="Pfam" id="PF13454"/>
    </source>
</evidence>
<dbReference type="Gene3D" id="3.50.50.60">
    <property type="entry name" value="FAD/NAD(P)-binding domain"/>
    <property type="match status" value="2"/>
</dbReference>
<dbReference type="AlphaFoldDB" id="A0A6I4ST84"/>
<sequence length="486" mass="51212">MAAPRIIIVGGGFSGATAAVQLARTIAGPLEIVVIEPAASIGPGLPYDTADPSYRLNAISLAHSIDVADPWHFTRWFDAQGLRKSDPGAGVASGEVFARRSDYGRYLSDTVAAHAAMPNGTRIGHVRGRAVDCVMDGTGATVVLDDGSKLAGEQVILATGNPRFRHPAAMTGAVAGHPGIHLDPLHAGTSDVAPDARLLVVGAGLTALDIIASLLGRGHRGTITAISRHGLRPQPQPARIVSPLTDLPPPPVIPLDLLESDLPDYLAAEDLSALSILRGVRKHAAETTAEGLGWQAAFDAMAFPLSRIWPRLPLAEKQRALRHLRAQYDAHRFRTPPMTDALVRAHEARGQVEFRKSRLAGLEPTAEGALLATLQAPGGSRETVTFDAVLNCTGFDRASQFDNPLLFALRRKGMLTPHSTGFGIVTDADNRLVSEQGRAAPSLRAIGPLTAGMFGDPLGAFFISAQVHRLIPGLASDLGMELAPVG</sequence>
<organism evidence="2 3">
    <name type="scientific">Croceibacterium salegens</name>
    <dbReference type="NCBI Taxonomy" id="1737568"/>
    <lineage>
        <taxon>Bacteria</taxon>
        <taxon>Pseudomonadati</taxon>
        <taxon>Pseudomonadota</taxon>
        <taxon>Alphaproteobacteria</taxon>
        <taxon>Sphingomonadales</taxon>
        <taxon>Erythrobacteraceae</taxon>
        <taxon>Croceibacterium</taxon>
    </lineage>
</organism>
<gene>
    <name evidence="2" type="ORF">GRI89_06020</name>
</gene>
<dbReference type="PRINTS" id="PR00411">
    <property type="entry name" value="PNDRDTASEI"/>
</dbReference>
<feature type="domain" description="FAD-dependent urate hydroxylase HpyO/Asp monooxygenase CreE-like FAD/NAD(P)-binding" evidence="1">
    <location>
        <begin position="7"/>
        <end position="161"/>
    </location>
</feature>
<reference evidence="2 3" key="1">
    <citation type="submission" date="2019-12" db="EMBL/GenBank/DDBJ databases">
        <title>Genomic-based taxomic classification of the family Erythrobacteraceae.</title>
        <authorList>
            <person name="Xu L."/>
        </authorList>
    </citation>
    <scope>NUCLEOTIDE SEQUENCE [LARGE SCALE GENOMIC DNA]</scope>
    <source>
        <strain evidence="2 3">MCCC 1K01500</strain>
    </source>
</reference>
<accession>A0A6I4ST84</accession>
<dbReference type="Proteomes" id="UP000433652">
    <property type="component" value="Unassembled WGS sequence"/>
</dbReference>